<dbReference type="InterPro" id="IPR005511">
    <property type="entry name" value="SMP-30"/>
</dbReference>
<keyword evidence="2" id="KW-0479">Metal-binding</keyword>
<gene>
    <name evidence="4" type="ORF">D5R55_31370</name>
</gene>
<name>A0A3Q9FDS0_9BURK</name>
<dbReference type="InterPro" id="IPR011042">
    <property type="entry name" value="6-blade_b-propeller_TolB-like"/>
</dbReference>
<feature type="binding site" evidence="2">
    <location>
        <position position="178"/>
    </location>
    <ligand>
        <name>a divalent metal cation</name>
        <dbReference type="ChEBI" id="CHEBI:60240"/>
    </ligand>
</feature>
<feature type="binding site" evidence="2">
    <location>
        <position position="46"/>
    </location>
    <ligand>
        <name>a divalent metal cation</name>
        <dbReference type="ChEBI" id="CHEBI:60240"/>
    </ligand>
</feature>
<dbReference type="Proteomes" id="UP000277191">
    <property type="component" value="Chromosome 3"/>
</dbReference>
<dbReference type="AlphaFoldDB" id="A0A3Q9FDS0"/>
<comment type="cofactor">
    <cofactor evidence="2">
        <name>Zn(2+)</name>
        <dbReference type="ChEBI" id="CHEBI:29105"/>
    </cofactor>
    <text evidence="2">Binds 1 divalent metal cation per subunit.</text>
</comment>
<evidence type="ECO:0000313" key="4">
    <source>
        <dbReference type="EMBL" id="AZQ55347.1"/>
    </source>
</evidence>
<dbReference type="Pfam" id="PF08450">
    <property type="entry name" value="SGL"/>
    <property type="match status" value="1"/>
</dbReference>
<feature type="domain" description="SMP-30/Gluconolactonase/LRE-like region" evidence="3">
    <location>
        <begin position="46"/>
        <end position="284"/>
    </location>
</feature>
<feature type="active site" description="Proton donor/acceptor" evidence="1">
    <location>
        <position position="226"/>
    </location>
</feature>
<dbReference type="RefSeq" id="WP_126368572.1">
    <property type="nucleotide sequence ID" value="NZ_CP034547.1"/>
</dbReference>
<keyword evidence="2" id="KW-0862">Zinc</keyword>
<dbReference type="PANTHER" id="PTHR47572:SF5">
    <property type="entry name" value="BLR2277 PROTEIN"/>
    <property type="match status" value="1"/>
</dbReference>
<dbReference type="PANTHER" id="PTHR47572">
    <property type="entry name" value="LIPOPROTEIN-RELATED"/>
    <property type="match status" value="1"/>
</dbReference>
<feature type="binding site" evidence="2">
    <location>
        <position position="131"/>
    </location>
    <ligand>
        <name>substrate</name>
    </ligand>
</feature>
<sequence>MFYLTNPDVREADVFTRMPDKFRKPDVRTEWARANRGGMVTDSFLEGPVWDPDGYLFVTDIPHGRIFRISPSGDWELVVEYDGEPNGMKRFDASHLIITDYRNGLMLLDIARGEVRPYLERRNTERFKGVNDLTFDSAGNIYFTDQGQTGLHDPTGRVYRLSPDGKLDLLLGTCPSPNGLVLSRDEKVLFVAMTRGNAVWRMPLQADGSVTKVSQFFTSYGPSGPDGLTVDLEGRLFVANPGLGRVWVLNHCAEPVEILTGPKGASLTSVCFGGADMKTLFITESTSGSVLKADMSIAGPLPKQAAKQAAKQAVKQAVKQD</sequence>
<evidence type="ECO:0000313" key="5">
    <source>
        <dbReference type="Proteomes" id="UP000277191"/>
    </source>
</evidence>
<accession>A0A3Q9FDS0</accession>
<organism evidence="4 5">
    <name type="scientific">Burkholderia cenocepacia</name>
    <dbReference type="NCBI Taxonomy" id="95486"/>
    <lineage>
        <taxon>Bacteria</taxon>
        <taxon>Pseudomonadati</taxon>
        <taxon>Pseudomonadota</taxon>
        <taxon>Betaproteobacteria</taxon>
        <taxon>Burkholderiales</taxon>
        <taxon>Burkholderiaceae</taxon>
        <taxon>Burkholderia</taxon>
        <taxon>Burkholderia cepacia complex</taxon>
    </lineage>
</organism>
<evidence type="ECO:0000256" key="2">
    <source>
        <dbReference type="PIRSR" id="PIRSR605511-2"/>
    </source>
</evidence>
<dbReference type="Gene3D" id="2.120.10.30">
    <property type="entry name" value="TolB, C-terminal domain"/>
    <property type="match status" value="1"/>
</dbReference>
<protein>
    <submittedName>
        <fullName evidence="4">SMP-30/gluconolactonase/LRE family protein</fullName>
    </submittedName>
</protein>
<feature type="binding site" evidence="2">
    <location>
        <position position="226"/>
    </location>
    <ligand>
        <name>a divalent metal cation</name>
        <dbReference type="ChEBI" id="CHEBI:60240"/>
    </ligand>
</feature>
<dbReference type="PRINTS" id="PR01790">
    <property type="entry name" value="SMP30FAMILY"/>
</dbReference>
<proteinExistence type="predicted"/>
<evidence type="ECO:0000259" key="3">
    <source>
        <dbReference type="Pfam" id="PF08450"/>
    </source>
</evidence>
<reference evidence="4 5" key="1">
    <citation type="submission" date="2018-12" db="EMBL/GenBank/DDBJ databases">
        <title>Cadmium resistance mechanism in endophytic bacteria Burkholderia cenocepacia YG-3.</title>
        <authorList>
            <person name="Zhang X."/>
            <person name="Wang X."/>
            <person name="Zhu Y."/>
        </authorList>
    </citation>
    <scope>NUCLEOTIDE SEQUENCE [LARGE SCALE GENOMIC DNA]</scope>
    <source>
        <strain evidence="4 5">YG-3</strain>
    </source>
</reference>
<dbReference type="InterPro" id="IPR051262">
    <property type="entry name" value="SMP-30/CGR1_Lactonase"/>
</dbReference>
<dbReference type="SUPFAM" id="SSF63829">
    <property type="entry name" value="Calcium-dependent phosphotriesterase"/>
    <property type="match status" value="1"/>
</dbReference>
<dbReference type="EMBL" id="CP034547">
    <property type="protein sequence ID" value="AZQ55347.1"/>
    <property type="molecule type" value="Genomic_DNA"/>
</dbReference>
<evidence type="ECO:0000256" key="1">
    <source>
        <dbReference type="PIRSR" id="PIRSR605511-1"/>
    </source>
</evidence>
<dbReference type="InterPro" id="IPR013658">
    <property type="entry name" value="SGL"/>
</dbReference>
<dbReference type="GO" id="GO:0046872">
    <property type="term" value="F:metal ion binding"/>
    <property type="evidence" value="ECO:0007669"/>
    <property type="project" value="UniProtKB-KW"/>
</dbReference>